<name>A0ABU8RXN3_9SPHN</name>
<accession>A0ABU8RXN3</accession>
<dbReference type="InterPro" id="IPR050300">
    <property type="entry name" value="GDXG_lipolytic_enzyme"/>
</dbReference>
<dbReference type="EMBL" id="JBBHJZ010000002">
    <property type="protein sequence ID" value="MEJ5977479.1"/>
    <property type="molecule type" value="Genomic_DNA"/>
</dbReference>
<comment type="caution">
    <text evidence="3">The sequence shown here is derived from an EMBL/GenBank/DDBJ whole genome shotgun (WGS) entry which is preliminary data.</text>
</comment>
<dbReference type="Pfam" id="PF07859">
    <property type="entry name" value="Abhydrolase_3"/>
    <property type="match status" value="1"/>
</dbReference>
<dbReference type="SUPFAM" id="SSF53474">
    <property type="entry name" value="alpha/beta-Hydrolases"/>
    <property type="match status" value="1"/>
</dbReference>
<sequence>MTDRLDLVAPELRAALDYFPKIDFGAGIEPYRGNIFGAERPPLPPELVAVEHEERLIAGHPGDPDVRILIYTPPGVATAPRPAILEIHGGGFVIGNADMGDAGNRALALQLGCVVVSVDYRLAPETVWPGALHDCYAALTWLHDNAGALGVDPTRIAIAGGSAGGGHAAALAIHARDQAGPAICFQLLDFPMLDDRTCSAADPHPYCGDFGWTPEMNRFGWRSLLGTEPGGPDVSEAMAPARTRDLSRLPPAYIMVGALDLFLEEDLEYARRLARVGVPVELHVIPGAYHGFGLAQTAPQTQQAIRWRMDALARALGVTLA</sequence>
<protein>
    <submittedName>
        <fullName evidence="3">Alpha/beta hydrolase</fullName>
    </submittedName>
</protein>
<evidence type="ECO:0000313" key="3">
    <source>
        <dbReference type="EMBL" id="MEJ5977479.1"/>
    </source>
</evidence>
<gene>
    <name evidence="3" type="ORF">WG901_12590</name>
</gene>
<keyword evidence="1 3" id="KW-0378">Hydrolase</keyword>
<keyword evidence="4" id="KW-1185">Reference proteome</keyword>
<dbReference type="PANTHER" id="PTHR48081:SF8">
    <property type="entry name" value="ALPHA_BETA HYDROLASE FOLD-3 DOMAIN-CONTAINING PROTEIN-RELATED"/>
    <property type="match status" value="1"/>
</dbReference>
<dbReference type="Gene3D" id="3.40.50.1820">
    <property type="entry name" value="alpha/beta hydrolase"/>
    <property type="match status" value="1"/>
</dbReference>
<reference evidence="3 4" key="1">
    <citation type="submission" date="2024-03" db="EMBL/GenBank/DDBJ databases">
        <authorList>
            <person name="Jo J.-H."/>
        </authorList>
    </citation>
    <scope>NUCLEOTIDE SEQUENCE [LARGE SCALE GENOMIC DNA]</scope>
    <source>
        <strain evidence="3 4">PS1R-30</strain>
    </source>
</reference>
<organism evidence="3 4">
    <name type="scientific">Novosphingobium anseongense</name>
    <dbReference type="NCBI Taxonomy" id="3133436"/>
    <lineage>
        <taxon>Bacteria</taxon>
        <taxon>Pseudomonadati</taxon>
        <taxon>Pseudomonadota</taxon>
        <taxon>Alphaproteobacteria</taxon>
        <taxon>Sphingomonadales</taxon>
        <taxon>Sphingomonadaceae</taxon>
        <taxon>Novosphingobium</taxon>
    </lineage>
</organism>
<evidence type="ECO:0000256" key="1">
    <source>
        <dbReference type="ARBA" id="ARBA00022801"/>
    </source>
</evidence>
<dbReference type="Proteomes" id="UP001361239">
    <property type="component" value="Unassembled WGS sequence"/>
</dbReference>
<dbReference type="InterPro" id="IPR013094">
    <property type="entry name" value="AB_hydrolase_3"/>
</dbReference>
<dbReference type="PANTHER" id="PTHR48081">
    <property type="entry name" value="AB HYDROLASE SUPERFAMILY PROTEIN C4A8.06C"/>
    <property type="match status" value="1"/>
</dbReference>
<dbReference type="GO" id="GO:0016787">
    <property type="term" value="F:hydrolase activity"/>
    <property type="evidence" value="ECO:0007669"/>
    <property type="project" value="UniProtKB-KW"/>
</dbReference>
<proteinExistence type="predicted"/>
<dbReference type="RefSeq" id="WP_339587417.1">
    <property type="nucleotide sequence ID" value="NZ_JBBHJZ010000002.1"/>
</dbReference>
<feature type="domain" description="Alpha/beta hydrolase fold-3" evidence="2">
    <location>
        <begin position="85"/>
        <end position="292"/>
    </location>
</feature>
<evidence type="ECO:0000313" key="4">
    <source>
        <dbReference type="Proteomes" id="UP001361239"/>
    </source>
</evidence>
<dbReference type="InterPro" id="IPR029058">
    <property type="entry name" value="AB_hydrolase_fold"/>
</dbReference>
<evidence type="ECO:0000259" key="2">
    <source>
        <dbReference type="Pfam" id="PF07859"/>
    </source>
</evidence>